<protein>
    <submittedName>
        <fullName evidence="1">Uncharacterized protein</fullName>
    </submittedName>
</protein>
<gene>
    <name evidence="1" type="ORF">VP01_4922g1</name>
</gene>
<dbReference type="AlphaFoldDB" id="A0A0L6UP21"/>
<dbReference type="VEuPathDB" id="FungiDB:VP01_4922g1"/>
<accession>A0A0L6UP21</accession>
<sequence>MKLTNWLRKYMWSNWDLSILPSKKNPPIFIGLTESWHFVVLKMIYEHLFPEAQLEKNWEQIATPEAVQWNNMYLRCFELTQILKLETVFDKFTFQLKLLSFLSSYFS</sequence>
<name>A0A0L6UP21_9BASI</name>
<comment type="caution">
    <text evidence="1">The sequence shown here is derived from an EMBL/GenBank/DDBJ whole genome shotgun (WGS) entry which is preliminary data.</text>
</comment>
<reference evidence="1 2" key="1">
    <citation type="submission" date="2015-08" db="EMBL/GenBank/DDBJ databases">
        <title>Next Generation Sequencing and Analysis of the Genome of Puccinia sorghi L Schw, the Causal Agent of Maize Common Rust.</title>
        <authorList>
            <person name="Rochi L."/>
            <person name="Burguener G."/>
            <person name="Darino M."/>
            <person name="Turjanski A."/>
            <person name="Kreff E."/>
            <person name="Dieguez M.J."/>
            <person name="Sacco F."/>
        </authorList>
    </citation>
    <scope>NUCLEOTIDE SEQUENCE [LARGE SCALE GENOMIC DNA]</scope>
    <source>
        <strain evidence="1 2">RO10H11247</strain>
    </source>
</reference>
<dbReference type="Proteomes" id="UP000037035">
    <property type="component" value="Unassembled WGS sequence"/>
</dbReference>
<proteinExistence type="predicted"/>
<dbReference type="OrthoDB" id="5768718at2759"/>
<evidence type="ECO:0000313" key="1">
    <source>
        <dbReference type="EMBL" id="KNZ49585.1"/>
    </source>
</evidence>
<keyword evidence="2" id="KW-1185">Reference proteome</keyword>
<organism evidence="1 2">
    <name type="scientific">Puccinia sorghi</name>
    <dbReference type="NCBI Taxonomy" id="27349"/>
    <lineage>
        <taxon>Eukaryota</taxon>
        <taxon>Fungi</taxon>
        <taxon>Dikarya</taxon>
        <taxon>Basidiomycota</taxon>
        <taxon>Pucciniomycotina</taxon>
        <taxon>Pucciniomycetes</taxon>
        <taxon>Pucciniales</taxon>
        <taxon>Pucciniaceae</taxon>
        <taxon>Puccinia</taxon>
    </lineage>
</organism>
<evidence type="ECO:0000313" key="2">
    <source>
        <dbReference type="Proteomes" id="UP000037035"/>
    </source>
</evidence>
<dbReference type="EMBL" id="LAVV01010079">
    <property type="protein sequence ID" value="KNZ49585.1"/>
    <property type="molecule type" value="Genomic_DNA"/>
</dbReference>